<keyword evidence="1" id="KW-0805">Transcription regulation</keyword>
<evidence type="ECO:0000313" key="7">
    <source>
        <dbReference type="Proteomes" id="UP001343724"/>
    </source>
</evidence>
<reference evidence="6 7" key="1">
    <citation type="submission" date="2024-01" db="EMBL/GenBank/DDBJ databases">
        <title>novel species in genus Adlercreutzia.</title>
        <authorList>
            <person name="Liu X."/>
        </authorList>
    </citation>
    <scope>NUCLEOTIDE SEQUENCE [LARGE SCALE GENOMIC DNA]</scope>
    <source>
        <strain evidence="6 7">R22</strain>
    </source>
</reference>
<keyword evidence="4" id="KW-1133">Transmembrane helix</keyword>
<proteinExistence type="predicted"/>
<dbReference type="EMBL" id="JAYMFH010000017">
    <property type="protein sequence ID" value="MEC4295761.1"/>
    <property type="molecule type" value="Genomic_DNA"/>
</dbReference>
<keyword evidence="4" id="KW-0472">Membrane</keyword>
<dbReference type="RefSeq" id="WP_326437351.1">
    <property type="nucleotide sequence ID" value="NZ_JAYMFH010000017.1"/>
</dbReference>
<dbReference type="PANTHER" id="PTHR44688:SF16">
    <property type="entry name" value="DNA-BINDING TRANSCRIPTIONAL ACTIVATOR DEVR_DOSR"/>
    <property type="match status" value="1"/>
</dbReference>
<protein>
    <submittedName>
        <fullName evidence="6">Helix-turn-helix transcriptional regulator</fullName>
    </submittedName>
</protein>
<keyword evidence="4" id="KW-0812">Transmembrane</keyword>
<feature type="transmembrane region" description="Helical" evidence="4">
    <location>
        <begin position="232"/>
        <end position="251"/>
    </location>
</feature>
<sequence>MAGGRGAEILRQACLQAGPLCYLVTLAFKLRLAQDALAGLAPAQAAGLHVASMALGALCCMALVRLRPRGGQQCVAAVAAIAPAALLAVALVCGDVASLPVSLGLGATCMAQFFLMARCQPLGFAEALSAAAIAFGIAGGMAVLLHGLPLLYHLGVGALGLPLTFSGIVVGQNAFRNVHLAPSAESSLGLSSGLSADRAEDAVSTPFEAALGVQQERDSSLPGLFASSLRSAAPVLLVCLACAMSLGGSWSLNPFYDARAEPLPFFIGSLAAVFMLLCLRVAWVRTRSGDALLLASALPLSLAIVLIACYAVAPTPFEYSVAAMSEFGFLSVIWACSLLLDRSPRFPGFAGTALLVYFLALFALFTFVGSLMSLRIARAAMALAACLGLLFLIGFAYTARRGQSYGTVEMPQVGVSGDESASAPFRESVDARCAELSESCGLSAREAELLPFFAAGMSATAIGERLFISPKTVNSHRYRMYGKLGVASKDELIDLIWGGRQ</sequence>
<accession>A0ABU6J0U8</accession>
<dbReference type="PROSITE" id="PS50043">
    <property type="entry name" value="HTH_LUXR_2"/>
    <property type="match status" value="1"/>
</dbReference>
<dbReference type="Proteomes" id="UP001343724">
    <property type="component" value="Unassembled WGS sequence"/>
</dbReference>
<dbReference type="PANTHER" id="PTHR44688">
    <property type="entry name" value="DNA-BINDING TRANSCRIPTIONAL ACTIVATOR DEVR_DOSR"/>
    <property type="match status" value="1"/>
</dbReference>
<feature type="transmembrane region" description="Helical" evidence="4">
    <location>
        <begin position="291"/>
        <end position="313"/>
    </location>
</feature>
<feature type="transmembrane region" description="Helical" evidence="4">
    <location>
        <begin position="73"/>
        <end position="92"/>
    </location>
</feature>
<keyword evidence="2" id="KW-0238">DNA-binding</keyword>
<dbReference type="PRINTS" id="PR00038">
    <property type="entry name" value="HTHLUXR"/>
</dbReference>
<evidence type="ECO:0000259" key="5">
    <source>
        <dbReference type="PROSITE" id="PS50043"/>
    </source>
</evidence>
<dbReference type="Gene3D" id="1.10.10.10">
    <property type="entry name" value="Winged helix-like DNA-binding domain superfamily/Winged helix DNA-binding domain"/>
    <property type="match status" value="1"/>
</dbReference>
<feature type="transmembrane region" description="Helical" evidence="4">
    <location>
        <begin position="263"/>
        <end position="284"/>
    </location>
</feature>
<keyword evidence="7" id="KW-1185">Reference proteome</keyword>
<feature type="transmembrane region" description="Helical" evidence="4">
    <location>
        <begin position="352"/>
        <end position="373"/>
    </location>
</feature>
<feature type="domain" description="HTH luxR-type" evidence="5">
    <location>
        <begin position="435"/>
        <end position="500"/>
    </location>
</feature>
<dbReference type="SMART" id="SM00421">
    <property type="entry name" value="HTH_LUXR"/>
    <property type="match status" value="1"/>
</dbReference>
<feature type="transmembrane region" description="Helical" evidence="4">
    <location>
        <begin position="98"/>
        <end position="117"/>
    </location>
</feature>
<gene>
    <name evidence="6" type="ORF">VJ920_10595</name>
</gene>
<feature type="transmembrane region" description="Helical" evidence="4">
    <location>
        <begin position="46"/>
        <end position="66"/>
    </location>
</feature>
<comment type="caution">
    <text evidence="6">The sequence shown here is derived from an EMBL/GenBank/DDBJ whole genome shotgun (WGS) entry which is preliminary data.</text>
</comment>
<evidence type="ECO:0000256" key="2">
    <source>
        <dbReference type="ARBA" id="ARBA00023125"/>
    </source>
</evidence>
<evidence type="ECO:0000256" key="1">
    <source>
        <dbReference type="ARBA" id="ARBA00023015"/>
    </source>
</evidence>
<dbReference type="SUPFAM" id="SSF46894">
    <property type="entry name" value="C-terminal effector domain of the bipartite response regulators"/>
    <property type="match status" value="1"/>
</dbReference>
<name>A0ABU6J0U8_9ACTN</name>
<evidence type="ECO:0000256" key="4">
    <source>
        <dbReference type="SAM" id="Phobius"/>
    </source>
</evidence>
<dbReference type="Pfam" id="PF00196">
    <property type="entry name" value="GerE"/>
    <property type="match status" value="1"/>
</dbReference>
<dbReference type="InterPro" id="IPR036388">
    <property type="entry name" value="WH-like_DNA-bd_sf"/>
</dbReference>
<organism evidence="6 7">
    <name type="scientific">Adlercreutzia shanghongiae</name>
    <dbReference type="NCBI Taxonomy" id="3111773"/>
    <lineage>
        <taxon>Bacteria</taxon>
        <taxon>Bacillati</taxon>
        <taxon>Actinomycetota</taxon>
        <taxon>Coriobacteriia</taxon>
        <taxon>Eggerthellales</taxon>
        <taxon>Eggerthellaceae</taxon>
        <taxon>Adlercreutzia</taxon>
    </lineage>
</organism>
<keyword evidence="3" id="KW-0804">Transcription</keyword>
<feature type="transmembrane region" description="Helical" evidence="4">
    <location>
        <begin position="124"/>
        <end position="144"/>
    </location>
</feature>
<dbReference type="InterPro" id="IPR016032">
    <property type="entry name" value="Sig_transdc_resp-reg_C-effctor"/>
</dbReference>
<dbReference type="PROSITE" id="PS00622">
    <property type="entry name" value="HTH_LUXR_1"/>
    <property type="match status" value="1"/>
</dbReference>
<evidence type="ECO:0000256" key="3">
    <source>
        <dbReference type="ARBA" id="ARBA00023163"/>
    </source>
</evidence>
<feature type="transmembrane region" description="Helical" evidence="4">
    <location>
        <begin position="150"/>
        <end position="170"/>
    </location>
</feature>
<dbReference type="InterPro" id="IPR000792">
    <property type="entry name" value="Tscrpt_reg_LuxR_C"/>
</dbReference>
<feature type="transmembrane region" description="Helical" evidence="4">
    <location>
        <begin position="379"/>
        <end position="397"/>
    </location>
</feature>
<feature type="transmembrane region" description="Helical" evidence="4">
    <location>
        <begin position="319"/>
        <end position="340"/>
    </location>
</feature>
<dbReference type="CDD" id="cd06170">
    <property type="entry name" value="LuxR_C_like"/>
    <property type="match status" value="1"/>
</dbReference>
<evidence type="ECO:0000313" key="6">
    <source>
        <dbReference type="EMBL" id="MEC4295761.1"/>
    </source>
</evidence>